<dbReference type="EMBL" id="JALEMU010000122">
    <property type="protein sequence ID" value="MCI5756116.1"/>
    <property type="molecule type" value="Genomic_DNA"/>
</dbReference>
<accession>A0AAE3FGM2</accession>
<feature type="domain" description="N-acetyltransferase" evidence="1">
    <location>
        <begin position="31"/>
        <end position="179"/>
    </location>
</feature>
<proteinExistence type="predicted"/>
<dbReference type="InterPro" id="IPR016181">
    <property type="entry name" value="Acyl_CoA_acyltransferase"/>
</dbReference>
<evidence type="ECO:0000313" key="3">
    <source>
        <dbReference type="Proteomes" id="UP001139365"/>
    </source>
</evidence>
<protein>
    <submittedName>
        <fullName evidence="2">GNAT family N-acetyltransferase</fullName>
    </submittedName>
</protein>
<evidence type="ECO:0000313" key="2">
    <source>
        <dbReference type="EMBL" id="MCI5756116.1"/>
    </source>
</evidence>
<sequence length="210" mass="24555">MEMSKGRLTRIFSKIPTLETQRLTLRKLLPEDYRDMFEYASLERVTEYLLWSPHQSPDQTYRYLESLQNSYRRGEFFDWAVVLRTTGKMIGTCGFTSFELSHARAEVGYVLNPAFWGQGIAKEAVMAVTSFAFSELGMNRVEAHYIEGNERSLHVMQACGMEFEGMFRQYMLIKGRFRNIGICAVTADRFPKEIFYGKKPSVGWLRRRFM</sequence>
<dbReference type="Pfam" id="PF13302">
    <property type="entry name" value="Acetyltransf_3"/>
    <property type="match status" value="1"/>
</dbReference>
<dbReference type="Proteomes" id="UP001139365">
    <property type="component" value="Unassembled WGS sequence"/>
</dbReference>
<dbReference type="CDD" id="cd04301">
    <property type="entry name" value="NAT_SF"/>
    <property type="match status" value="1"/>
</dbReference>
<dbReference type="SUPFAM" id="SSF55729">
    <property type="entry name" value="Acyl-CoA N-acyltransferases (Nat)"/>
    <property type="match status" value="1"/>
</dbReference>
<gene>
    <name evidence="2" type="ORF">MR241_07475</name>
</gene>
<organism evidence="2 3">
    <name type="scientific">Candidatus Colimorpha enterica</name>
    <dbReference type="NCBI Taxonomy" id="3083063"/>
    <lineage>
        <taxon>Bacteria</taxon>
        <taxon>Pseudomonadati</taxon>
        <taxon>Bacteroidota</taxon>
        <taxon>Bacteroidia</taxon>
        <taxon>Bacteroidales</taxon>
        <taxon>Candidatus Colimorpha</taxon>
    </lineage>
</organism>
<evidence type="ECO:0000259" key="1">
    <source>
        <dbReference type="PROSITE" id="PS51186"/>
    </source>
</evidence>
<dbReference type="Gene3D" id="3.40.630.30">
    <property type="match status" value="1"/>
</dbReference>
<reference evidence="2 3" key="1">
    <citation type="submission" date="2022-03" db="EMBL/GenBank/DDBJ databases">
        <title>Metagenome-assembled genomes from swine fecal metagenomes.</title>
        <authorList>
            <person name="Holman D.B."/>
            <person name="Kommadath A."/>
        </authorList>
    </citation>
    <scope>NUCLEOTIDE SEQUENCE [LARGE SCALE GENOMIC DNA]</scope>
    <source>
        <strain evidence="2">SUG147</strain>
    </source>
</reference>
<name>A0AAE3FGM2_9BACT</name>
<dbReference type="InterPro" id="IPR000182">
    <property type="entry name" value="GNAT_dom"/>
</dbReference>
<dbReference type="PROSITE" id="PS51186">
    <property type="entry name" value="GNAT"/>
    <property type="match status" value="1"/>
</dbReference>
<dbReference type="GO" id="GO:0008999">
    <property type="term" value="F:protein-N-terminal-alanine acetyltransferase activity"/>
    <property type="evidence" value="ECO:0007669"/>
    <property type="project" value="TreeGrafter"/>
</dbReference>
<dbReference type="PANTHER" id="PTHR43792:SF9">
    <property type="entry name" value="RIBOSOMAL-PROTEIN-ALANINE ACETYLTRANSFERASE"/>
    <property type="match status" value="1"/>
</dbReference>
<dbReference type="AlphaFoldDB" id="A0AAE3FGM2"/>
<comment type="caution">
    <text evidence="2">The sequence shown here is derived from an EMBL/GenBank/DDBJ whole genome shotgun (WGS) entry which is preliminary data.</text>
</comment>
<dbReference type="PANTHER" id="PTHR43792">
    <property type="entry name" value="GNAT FAMILY, PUTATIVE (AFU_ORTHOLOGUE AFUA_3G00765)-RELATED-RELATED"/>
    <property type="match status" value="1"/>
</dbReference>
<dbReference type="InterPro" id="IPR051531">
    <property type="entry name" value="N-acetyltransferase"/>
</dbReference>
<dbReference type="GO" id="GO:0005737">
    <property type="term" value="C:cytoplasm"/>
    <property type="evidence" value="ECO:0007669"/>
    <property type="project" value="TreeGrafter"/>
</dbReference>